<name>A0A812PW75_9DINO</name>
<dbReference type="Proteomes" id="UP000604046">
    <property type="component" value="Unassembled WGS sequence"/>
</dbReference>
<evidence type="ECO:0000313" key="4">
    <source>
        <dbReference type="Proteomes" id="UP000604046"/>
    </source>
</evidence>
<dbReference type="EMBL" id="CAJNDS010002143">
    <property type="protein sequence ID" value="CAE7349100.1"/>
    <property type="molecule type" value="Genomic_DNA"/>
</dbReference>
<evidence type="ECO:0000256" key="2">
    <source>
        <dbReference type="SAM" id="SignalP"/>
    </source>
</evidence>
<dbReference type="AlphaFoldDB" id="A0A812PW75"/>
<sequence length="186" mass="20250">MKRECSALVSLGTLLKILYADLAAILGSSRVPEPKSGPTPGGNNIQIETREGSMDSSTITRFFVGSEASEESPLIIVEERHLDGPCTRAEDLSVQITEPGCEELRCNQHYSRVEKKGPPGYHESNGVTGEVQKVKEKLLEISTVLEKSDSLDQFLDLFPSAFKIRRLLNSEAGASAKVAPESFKKG</sequence>
<feature type="region of interest" description="Disordered" evidence="1">
    <location>
        <begin position="29"/>
        <end position="48"/>
    </location>
</feature>
<feature type="signal peptide" evidence="2">
    <location>
        <begin position="1"/>
        <end position="20"/>
    </location>
</feature>
<proteinExistence type="predicted"/>
<keyword evidence="4" id="KW-1185">Reference proteome</keyword>
<evidence type="ECO:0000313" key="3">
    <source>
        <dbReference type="EMBL" id="CAE7349100.1"/>
    </source>
</evidence>
<comment type="caution">
    <text evidence="3">The sequence shown here is derived from an EMBL/GenBank/DDBJ whole genome shotgun (WGS) entry which is preliminary data.</text>
</comment>
<gene>
    <name evidence="3" type="ORF">SNAT2548_LOCUS18342</name>
</gene>
<evidence type="ECO:0000256" key="1">
    <source>
        <dbReference type="SAM" id="MobiDB-lite"/>
    </source>
</evidence>
<accession>A0A812PW75</accession>
<keyword evidence="2" id="KW-0732">Signal</keyword>
<protein>
    <submittedName>
        <fullName evidence="3">Uncharacterized protein</fullName>
    </submittedName>
</protein>
<organism evidence="3 4">
    <name type="scientific">Symbiodinium natans</name>
    <dbReference type="NCBI Taxonomy" id="878477"/>
    <lineage>
        <taxon>Eukaryota</taxon>
        <taxon>Sar</taxon>
        <taxon>Alveolata</taxon>
        <taxon>Dinophyceae</taxon>
        <taxon>Suessiales</taxon>
        <taxon>Symbiodiniaceae</taxon>
        <taxon>Symbiodinium</taxon>
    </lineage>
</organism>
<reference evidence="3" key="1">
    <citation type="submission" date="2021-02" db="EMBL/GenBank/DDBJ databases">
        <authorList>
            <person name="Dougan E. K."/>
            <person name="Rhodes N."/>
            <person name="Thang M."/>
            <person name="Chan C."/>
        </authorList>
    </citation>
    <scope>NUCLEOTIDE SEQUENCE</scope>
</reference>
<feature type="chain" id="PRO_5032420268" evidence="2">
    <location>
        <begin position="21"/>
        <end position="186"/>
    </location>
</feature>